<evidence type="ECO:0000313" key="2">
    <source>
        <dbReference type="Proteomes" id="UP000287651"/>
    </source>
</evidence>
<accession>A0A426ZZF2</accession>
<dbReference type="Proteomes" id="UP000287651">
    <property type="component" value="Unassembled WGS sequence"/>
</dbReference>
<name>A0A426ZZF2_ENSVE</name>
<dbReference type="AlphaFoldDB" id="A0A426ZZF2"/>
<reference evidence="1 2" key="1">
    <citation type="journal article" date="2014" name="Agronomy (Basel)">
        <title>A Draft Genome Sequence for Ensete ventricosum, the Drought-Tolerant Tree Against Hunger.</title>
        <authorList>
            <person name="Harrison J."/>
            <person name="Moore K.A."/>
            <person name="Paszkiewicz K."/>
            <person name="Jones T."/>
            <person name="Grant M."/>
            <person name="Ambacheew D."/>
            <person name="Muzemil S."/>
            <person name="Studholme D.J."/>
        </authorList>
    </citation>
    <scope>NUCLEOTIDE SEQUENCE [LARGE SCALE GENOMIC DNA]</scope>
</reference>
<comment type="caution">
    <text evidence="1">The sequence shown here is derived from an EMBL/GenBank/DDBJ whole genome shotgun (WGS) entry which is preliminary data.</text>
</comment>
<sequence length="101" mass="11139">MNNGSAHYTRQIACFVMRRLLSTGAMASCSLSSSPHSSFLPVKNPSSIHLTHHRRLNGVRFSLPTRFVVIGSSVRCLASFAPTERIKVHNPIVEMDGEPHP</sequence>
<gene>
    <name evidence="1" type="ORF">B296_00026082</name>
</gene>
<dbReference type="EMBL" id="AMZH03004380">
    <property type="protein sequence ID" value="RRT69334.1"/>
    <property type="molecule type" value="Genomic_DNA"/>
</dbReference>
<organism evidence="1 2">
    <name type="scientific">Ensete ventricosum</name>
    <name type="common">Abyssinian banana</name>
    <name type="synonym">Musa ensete</name>
    <dbReference type="NCBI Taxonomy" id="4639"/>
    <lineage>
        <taxon>Eukaryota</taxon>
        <taxon>Viridiplantae</taxon>
        <taxon>Streptophyta</taxon>
        <taxon>Embryophyta</taxon>
        <taxon>Tracheophyta</taxon>
        <taxon>Spermatophyta</taxon>
        <taxon>Magnoliopsida</taxon>
        <taxon>Liliopsida</taxon>
        <taxon>Zingiberales</taxon>
        <taxon>Musaceae</taxon>
        <taxon>Ensete</taxon>
    </lineage>
</organism>
<proteinExistence type="predicted"/>
<protein>
    <submittedName>
        <fullName evidence="1">Uncharacterized protein</fullName>
    </submittedName>
</protein>
<evidence type="ECO:0000313" key="1">
    <source>
        <dbReference type="EMBL" id="RRT69334.1"/>
    </source>
</evidence>